<sequence length="645" mass="73343">MAPFPEEVDVFTIPHSRMKQLVHKYCDMLSSVNFSSDFDLEMLLQNLCNTFAEFKAHEQIENELIMKRLKHKLKALQITNTAVCNCHSDNRLTEMIEFFKSGLEKVTSNPADRINYGKQLRETLEEFTEQFLPHMKEEEEVFQPLLIKYFPYEELKIIKEAVIQKHIEKHQRQKYDDSEKEVCEEEKDTPEEEKESSRERSQVELPPEVLVNIFSYLNPRDLARCAQVCKTWNTLTMDGQLWKAIYPVQWAQGNWSFSAPDLEQEPEDFSEDRYVVIDDDADIDETYDSDSSHSSNDSYNENIKQLRQEARVLVSITKNLLPKVGKSVETLSVAHSKAITNGLLSKMLKHCPNVQHLDVKQTNVSDTAFKRLGKDGCGSKLKTLILSGCANITDYTLIKLSQALSGGLEAVWTEEFCCQNNKSDDKDIYQEKYDCHAQVPPPCGEYEDHAEVPSMQDDDEKLSCDSIDGSTTVLPHQYIDFDSFESQLQRTFTMLELGGVPQVEGQVMSTCQNCPHQTGNVGSIENCSRLLTEERQIAVEKPQFDVIDVKKTLEYLDLSGCCMVTDVGLRALASNHGLPRLRHLDLSGCSNLSGQALTSLVDTCHALNVEELYYCDNLLDGPYPEEASGCQNLECSNRFCCRSGK</sequence>
<dbReference type="Proteomes" id="UP000085678">
    <property type="component" value="Unplaced"/>
</dbReference>
<evidence type="ECO:0000259" key="17">
    <source>
        <dbReference type="PROSITE" id="PS50181"/>
    </source>
</evidence>
<dbReference type="GO" id="GO:0048471">
    <property type="term" value="C:perinuclear region of cytoplasm"/>
    <property type="evidence" value="ECO:0007669"/>
    <property type="project" value="UniProtKB-SubCell"/>
</dbReference>
<keyword evidence="12" id="KW-0411">Iron-sulfur</keyword>
<feature type="region of interest" description="Disordered" evidence="16">
    <location>
        <begin position="174"/>
        <end position="203"/>
    </location>
</feature>
<comment type="cofactor">
    <cofactor evidence="15">
        <name>[2Fe-2S] cluster</name>
        <dbReference type="ChEBI" id="CHEBI:190135"/>
    </cofactor>
</comment>
<keyword evidence="8" id="KW-0677">Repeat</keyword>
<dbReference type="InterPro" id="IPR032675">
    <property type="entry name" value="LRR_dom_sf"/>
</dbReference>
<dbReference type="UniPathway" id="UPA00143"/>
<dbReference type="Pfam" id="PF01814">
    <property type="entry name" value="Hemerythrin"/>
    <property type="match status" value="1"/>
</dbReference>
<keyword evidence="10" id="KW-0832">Ubl conjugation</keyword>
<dbReference type="GO" id="GO:0016567">
    <property type="term" value="P:protein ubiquitination"/>
    <property type="evidence" value="ECO:0007669"/>
    <property type="project" value="UniProtKB-UniPathway"/>
</dbReference>
<dbReference type="GO" id="GO:0031146">
    <property type="term" value="P:SCF-dependent proteasomal ubiquitin-dependent protein catabolic process"/>
    <property type="evidence" value="ECO:0007669"/>
    <property type="project" value="TreeGrafter"/>
</dbReference>
<dbReference type="InterPro" id="IPR006553">
    <property type="entry name" value="Leu-rich_rpt_Cys-con_subtyp"/>
</dbReference>
<evidence type="ECO:0000313" key="18">
    <source>
        <dbReference type="Proteomes" id="UP000085678"/>
    </source>
</evidence>
<evidence type="ECO:0000256" key="9">
    <source>
        <dbReference type="ARBA" id="ARBA00022786"/>
    </source>
</evidence>
<dbReference type="CDD" id="cd22118">
    <property type="entry name" value="F-box_FBXL5"/>
    <property type="match status" value="1"/>
</dbReference>
<dbReference type="Gene3D" id="1.20.120.520">
    <property type="entry name" value="nmb1532 protein domain like"/>
    <property type="match status" value="1"/>
</dbReference>
<dbReference type="RefSeq" id="XP_013408873.1">
    <property type="nucleotide sequence ID" value="XM_013553419.1"/>
</dbReference>
<keyword evidence="13" id="KW-0539">Nucleus</keyword>
<dbReference type="PANTHER" id="PTHR13318">
    <property type="entry name" value="PARTNER OF PAIRED, ISOFORM B-RELATED"/>
    <property type="match status" value="1"/>
</dbReference>
<evidence type="ECO:0000256" key="4">
    <source>
        <dbReference type="ARBA" id="ARBA00020540"/>
    </source>
</evidence>
<evidence type="ECO:0000256" key="14">
    <source>
        <dbReference type="ARBA" id="ARBA00030695"/>
    </source>
</evidence>
<dbReference type="SUPFAM" id="SSF81383">
    <property type="entry name" value="F-box domain"/>
    <property type="match status" value="1"/>
</dbReference>
<accession>A0A1S3JEV7</accession>
<keyword evidence="6" id="KW-0433">Leucine-rich repeat</keyword>
<dbReference type="PROSITE" id="PS50181">
    <property type="entry name" value="FBOX"/>
    <property type="match status" value="1"/>
</dbReference>
<dbReference type="GeneID" id="106172627"/>
<dbReference type="OrthoDB" id="6284743at2759"/>
<dbReference type="InterPro" id="IPR036047">
    <property type="entry name" value="F-box-like_dom_sf"/>
</dbReference>
<dbReference type="InterPro" id="IPR001611">
    <property type="entry name" value="Leu-rich_rpt"/>
</dbReference>
<dbReference type="Pfam" id="PF12937">
    <property type="entry name" value="F-box-like"/>
    <property type="match status" value="1"/>
</dbReference>
<organism evidence="18 19">
    <name type="scientific">Lingula anatina</name>
    <name type="common">Brachiopod</name>
    <name type="synonym">Lingula unguis</name>
    <dbReference type="NCBI Taxonomy" id="7574"/>
    <lineage>
        <taxon>Eukaryota</taxon>
        <taxon>Metazoa</taxon>
        <taxon>Spiralia</taxon>
        <taxon>Lophotrochozoa</taxon>
        <taxon>Brachiopoda</taxon>
        <taxon>Linguliformea</taxon>
        <taxon>Lingulata</taxon>
        <taxon>Lingulida</taxon>
        <taxon>Linguloidea</taxon>
        <taxon>Lingulidae</taxon>
        <taxon>Lingula</taxon>
    </lineage>
</organism>
<keyword evidence="7" id="KW-0479">Metal-binding</keyword>
<dbReference type="InterPro" id="IPR012312">
    <property type="entry name" value="Hemerythrin-like"/>
</dbReference>
<evidence type="ECO:0000256" key="15">
    <source>
        <dbReference type="ARBA" id="ARBA00034078"/>
    </source>
</evidence>
<keyword evidence="9" id="KW-0833">Ubl conjugation pathway</keyword>
<comment type="pathway">
    <text evidence="3">Protein modification; protein ubiquitination.</text>
</comment>
<feature type="domain" description="F-box" evidence="17">
    <location>
        <begin position="199"/>
        <end position="245"/>
    </location>
</feature>
<dbReference type="Gene3D" id="1.20.1280.50">
    <property type="match status" value="1"/>
</dbReference>
<dbReference type="Pfam" id="PF13516">
    <property type="entry name" value="LRR_6"/>
    <property type="match status" value="1"/>
</dbReference>
<dbReference type="InterPro" id="IPR045808">
    <property type="entry name" value="Hr_FBXL5"/>
</dbReference>
<evidence type="ECO:0000256" key="8">
    <source>
        <dbReference type="ARBA" id="ARBA00022737"/>
    </source>
</evidence>
<dbReference type="Gene3D" id="3.80.10.10">
    <property type="entry name" value="Ribonuclease Inhibitor"/>
    <property type="match status" value="2"/>
</dbReference>
<evidence type="ECO:0000256" key="12">
    <source>
        <dbReference type="ARBA" id="ARBA00023014"/>
    </source>
</evidence>
<dbReference type="SMART" id="SM00256">
    <property type="entry name" value="FBOX"/>
    <property type="match status" value="1"/>
</dbReference>
<proteinExistence type="predicted"/>
<dbReference type="KEGG" id="lak:106172627"/>
<keyword evidence="18" id="KW-1185">Reference proteome</keyword>
<dbReference type="GO" id="GO:0046872">
    <property type="term" value="F:metal ion binding"/>
    <property type="evidence" value="ECO:0007669"/>
    <property type="project" value="UniProtKB-KW"/>
</dbReference>
<evidence type="ECO:0000256" key="5">
    <source>
        <dbReference type="ARBA" id="ARBA00022490"/>
    </source>
</evidence>
<dbReference type="STRING" id="7574.A0A1S3JEV7"/>
<dbReference type="CDD" id="cd12109">
    <property type="entry name" value="Hr_FBXL5"/>
    <property type="match status" value="1"/>
</dbReference>
<dbReference type="OMA" id="GEMFCGH"/>
<evidence type="ECO:0000256" key="6">
    <source>
        <dbReference type="ARBA" id="ARBA00022614"/>
    </source>
</evidence>
<reference evidence="19" key="1">
    <citation type="submission" date="2025-08" db="UniProtKB">
        <authorList>
            <consortium name="RefSeq"/>
        </authorList>
    </citation>
    <scope>IDENTIFICATION</scope>
    <source>
        <tissue evidence="19">Gonads</tissue>
    </source>
</reference>
<evidence type="ECO:0000256" key="10">
    <source>
        <dbReference type="ARBA" id="ARBA00022843"/>
    </source>
</evidence>
<evidence type="ECO:0000256" key="7">
    <source>
        <dbReference type="ARBA" id="ARBA00022723"/>
    </source>
</evidence>
<evidence type="ECO:0000256" key="11">
    <source>
        <dbReference type="ARBA" id="ARBA00023004"/>
    </source>
</evidence>
<keyword evidence="11" id="KW-0408">Iron</keyword>
<gene>
    <name evidence="19" type="primary">LOC106172627</name>
</gene>
<comment type="subcellular location">
    <subcellularLocation>
        <location evidence="2">Cytoplasm</location>
        <location evidence="2">Perinuclear region</location>
    </subcellularLocation>
    <subcellularLocation>
        <location evidence="1">Nucleus</location>
    </subcellularLocation>
</comment>
<dbReference type="SUPFAM" id="SSF52047">
    <property type="entry name" value="RNI-like"/>
    <property type="match status" value="1"/>
</dbReference>
<evidence type="ECO:0000256" key="2">
    <source>
        <dbReference type="ARBA" id="ARBA00004556"/>
    </source>
</evidence>
<evidence type="ECO:0000256" key="16">
    <source>
        <dbReference type="SAM" id="MobiDB-lite"/>
    </source>
</evidence>
<dbReference type="GO" id="GO:0006879">
    <property type="term" value="P:intracellular iron ion homeostasis"/>
    <property type="evidence" value="ECO:0007669"/>
    <property type="project" value="InterPro"/>
</dbReference>
<evidence type="ECO:0000313" key="19">
    <source>
        <dbReference type="RefSeq" id="XP_013408873.1"/>
    </source>
</evidence>
<dbReference type="InterPro" id="IPR001810">
    <property type="entry name" value="F-box_dom"/>
</dbReference>
<evidence type="ECO:0000256" key="13">
    <source>
        <dbReference type="ARBA" id="ARBA00023242"/>
    </source>
</evidence>
<evidence type="ECO:0000256" key="1">
    <source>
        <dbReference type="ARBA" id="ARBA00004123"/>
    </source>
</evidence>
<protein>
    <recommendedName>
        <fullName evidence="4">F-box/LRR-repeat protein 5</fullName>
    </recommendedName>
    <alternativeName>
        <fullName evidence="14">F-box and leucine-rich repeat protein 5</fullName>
    </alternativeName>
</protein>
<keyword evidence="5" id="KW-0963">Cytoplasm</keyword>
<dbReference type="GO" id="GO:0019005">
    <property type="term" value="C:SCF ubiquitin ligase complex"/>
    <property type="evidence" value="ECO:0007669"/>
    <property type="project" value="TreeGrafter"/>
</dbReference>
<dbReference type="PANTHER" id="PTHR13318:SF19">
    <property type="entry name" value="F-BOX_LRR-REPEAT PROTEIN 5"/>
    <property type="match status" value="1"/>
</dbReference>
<evidence type="ECO:0000256" key="3">
    <source>
        <dbReference type="ARBA" id="ARBA00004906"/>
    </source>
</evidence>
<dbReference type="InParanoid" id="A0A1S3JEV7"/>
<feature type="compositionally biased region" description="Acidic residues" evidence="16">
    <location>
        <begin position="182"/>
        <end position="194"/>
    </location>
</feature>
<dbReference type="GO" id="GO:0051536">
    <property type="term" value="F:iron-sulfur cluster binding"/>
    <property type="evidence" value="ECO:0007669"/>
    <property type="project" value="UniProtKB-KW"/>
</dbReference>
<dbReference type="SMART" id="SM00367">
    <property type="entry name" value="LRR_CC"/>
    <property type="match status" value="4"/>
</dbReference>
<name>A0A1S3JEV7_LINAN</name>
<dbReference type="AlphaFoldDB" id="A0A1S3JEV7"/>
<dbReference type="GO" id="GO:0005634">
    <property type="term" value="C:nucleus"/>
    <property type="evidence" value="ECO:0007669"/>
    <property type="project" value="UniProtKB-SubCell"/>
</dbReference>